<comment type="subcellular location">
    <subcellularLocation>
        <location evidence="1">Membrane</location>
        <topology evidence="1">Multi-pass membrane protein</topology>
    </subcellularLocation>
</comment>
<dbReference type="PANTHER" id="PTHR13439:SF4">
    <property type="entry name" value="TLC DOMAIN-CONTAINING PROTEIN"/>
    <property type="match status" value="1"/>
</dbReference>
<feature type="domain" description="TLC" evidence="7">
    <location>
        <begin position="226"/>
        <end position="378"/>
    </location>
</feature>
<sequence length="390" mass="43746">MCRLPAPPKNPPPPRRQRRSSSFALLLTHDSFVFPHLDDPDKDDDNKRHPVANVVNRDTMNKDDAAIAVAAAAPPRKNPHLHGLGGPSLPSTLLTVAFYVASLFLVEYLARYVIGRFAHVDPILEVEIHRHILARHLAVDFFALVVCAYVAISNRRVCAEIISHGMSFAYGNVGTDEASDDDGVARAKEARGKKGTIKKTTLMCESRFEERIFKYHPGSQRLVLLFFVYQVKNMHDTIYWNDGIEFVLHHILAGMAAWGGMYPGCCHFYALFYFGFSEISTAVLCLLANFDPVYGIPGLGDAFPKTKLILGALFVISFVICRLVLWPFTTYYFARDTMMAIKSDVPRANGRRGYLWIIYCCCVGLSLIQLLFVVMIVKTGKEEIAKFMNS</sequence>
<feature type="transmembrane region" description="Helical" evidence="6">
    <location>
        <begin position="354"/>
        <end position="377"/>
    </location>
</feature>
<feature type="transmembrane region" description="Helical" evidence="6">
    <location>
        <begin position="309"/>
        <end position="333"/>
    </location>
</feature>
<feature type="compositionally biased region" description="Pro residues" evidence="5">
    <location>
        <begin position="1"/>
        <end position="14"/>
    </location>
</feature>
<dbReference type="InterPro" id="IPR006634">
    <property type="entry name" value="TLC-dom"/>
</dbReference>
<accession>A0ABD3RY89</accession>
<dbReference type="PANTHER" id="PTHR13439">
    <property type="entry name" value="CT120 PROTEIN"/>
    <property type="match status" value="1"/>
</dbReference>
<gene>
    <name evidence="8" type="ORF">ACHAXA_007742</name>
</gene>
<dbReference type="InterPro" id="IPR050846">
    <property type="entry name" value="TLCD"/>
</dbReference>
<keyword evidence="3 6" id="KW-1133">Transmembrane helix</keyword>
<dbReference type="GO" id="GO:0016020">
    <property type="term" value="C:membrane"/>
    <property type="evidence" value="ECO:0007669"/>
    <property type="project" value="UniProtKB-SubCell"/>
</dbReference>
<evidence type="ECO:0000256" key="5">
    <source>
        <dbReference type="SAM" id="MobiDB-lite"/>
    </source>
</evidence>
<keyword evidence="4 6" id="KW-0472">Membrane</keyword>
<dbReference type="Proteomes" id="UP001530377">
    <property type="component" value="Unassembled WGS sequence"/>
</dbReference>
<feature type="region of interest" description="Disordered" evidence="5">
    <location>
        <begin position="1"/>
        <end position="21"/>
    </location>
</feature>
<dbReference type="AlphaFoldDB" id="A0ABD3RY89"/>
<organism evidence="8 9">
    <name type="scientific">Cyclostephanos tholiformis</name>
    <dbReference type="NCBI Taxonomy" id="382380"/>
    <lineage>
        <taxon>Eukaryota</taxon>
        <taxon>Sar</taxon>
        <taxon>Stramenopiles</taxon>
        <taxon>Ochrophyta</taxon>
        <taxon>Bacillariophyta</taxon>
        <taxon>Coscinodiscophyceae</taxon>
        <taxon>Thalassiosirophycidae</taxon>
        <taxon>Stephanodiscales</taxon>
        <taxon>Stephanodiscaceae</taxon>
        <taxon>Cyclostephanos</taxon>
    </lineage>
</organism>
<keyword evidence="9" id="KW-1185">Reference proteome</keyword>
<dbReference type="EMBL" id="JALLPB020000116">
    <property type="protein sequence ID" value="KAL3817199.1"/>
    <property type="molecule type" value="Genomic_DNA"/>
</dbReference>
<feature type="transmembrane region" description="Helical" evidence="6">
    <location>
        <begin position="268"/>
        <end position="289"/>
    </location>
</feature>
<name>A0ABD3RY89_9STRA</name>
<evidence type="ECO:0000256" key="4">
    <source>
        <dbReference type="ARBA" id="ARBA00023136"/>
    </source>
</evidence>
<proteinExistence type="predicted"/>
<dbReference type="Pfam" id="PF03798">
    <property type="entry name" value="TRAM_LAG1_CLN8"/>
    <property type="match status" value="1"/>
</dbReference>
<evidence type="ECO:0000313" key="8">
    <source>
        <dbReference type="EMBL" id="KAL3817199.1"/>
    </source>
</evidence>
<evidence type="ECO:0000256" key="6">
    <source>
        <dbReference type="SAM" id="Phobius"/>
    </source>
</evidence>
<feature type="transmembrane region" description="Helical" evidence="6">
    <location>
        <begin position="93"/>
        <end position="114"/>
    </location>
</feature>
<evidence type="ECO:0000259" key="7">
    <source>
        <dbReference type="Pfam" id="PF03798"/>
    </source>
</evidence>
<keyword evidence="2 6" id="KW-0812">Transmembrane</keyword>
<evidence type="ECO:0000313" key="9">
    <source>
        <dbReference type="Proteomes" id="UP001530377"/>
    </source>
</evidence>
<reference evidence="8 9" key="1">
    <citation type="submission" date="2024-10" db="EMBL/GenBank/DDBJ databases">
        <title>Updated reference genomes for cyclostephanoid diatoms.</title>
        <authorList>
            <person name="Roberts W.R."/>
            <person name="Alverson A.J."/>
        </authorList>
    </citation>
    <scope>NUCLEOTIDE SEQUENCE [LARGE SCALE GENOMIC DNA]</scope>
    <source>
        <strain evidence="8 9">AJA228-03</strain>
    </source>
</reference>
<protein>
    <recommendedName>
        <fullName evidence="7">TLC domain-containing protein</fullName>
    </recommendedName>
</protein>
<evidence type="ECO:0000256" key="1">
    <source>
        <dbReference type="ARBA" id="ARBA00004141"/>
    </source>
</evidence>
<evidence type="ECO:0000256" key="2">
    <source>
        <dbReference type="ARBA" id="ARBA00022692"/>
    </source>
</evidence>
<evidence type="ECO:0000256" key="3">
    <source>
        <dbReference type="ARBA" id="ARBA00022989"/>
    </source>
</evidence>
<comment type="caution">
    <text evidence="8">The sequence shown here is derived from an EMBL/GenBank/DDBJ whole genome shotgun (WGS) entry which is preliminary data.</text>
</comment>